<keyword evidence="3" id="KW-0732">Signal</keyword>
<dbReference type="GeneID" id="108037679"/>
<protein>
    <recommendedName>
        <fullName evidence="4">C-type lectin domain-containing protein</fullName>
    </recommendedName>
</protein>
<feature type="coiled-coil region" evidence="1">
    <location>
        <begin position="55"/>
        <end position="82"/>
    </location>
</feature>
<proteinExistence type="predicted"/>
<evidence type="ECO:0000256" key="1">
    <source>
        <dbReference type="SAM" id="Coils"/>
    </source>
</evidence>
<dbReference type="InterPro" id="IPR001304">
    <property type="entry name" value="C-type_lectin-like"/>
</dbReference>
<dbReference type="InterPro" id="IPR050111">
    <property type="entry name" value="C-type_lectin/snaclec_domain"/>
</dbReference>
<dbReference type="InterPro" id="IPR016186">
    <property type="entry name" value="C-type_lectin-like/link_sf"/>
</dbReference>
<evidence type="ECO:0000256" key="3">
    <source>
        <dbReference type="SAM" id="SignalP"/>
    </source>
</evidence>
<feature type="domain" description="C-type lectin" evidence="4">
    <location>
        <begin position="341"/>
        <end position="456"/>
    </location>
</feature>
<sequence>MFKLNTFFWFAFALIVWDACASQAKSLDDIRAESPLGWMGISNSRDQKSVKKIDIEDFKEKLGRLQAQQEDIQKELATQQDTLSYLKEGLNSLKENGMKKIEDLTASLLDRFEKQQKDSQTKMEAQDHEWEKFKIQQEVAKKMSEVAQEKQKKMEYRIKTFMNKMDDLHTYIVDRMEKHEKVSQTKIEAQVPQEREDEEVEHKIKNSDNYADDQEEREKRVKEITKEVSKDSEDKQMKDQEVEQNIELVDGFQMEDEGVELSTSTTQRQPDQDGSTRARVEERDEQEDEIEYSGDYDGHQEEREESVKEITKEVEQKINIPNEDEEEELSTSTTPISFEKIGSRLFYIEPSNELNWYEAESFCQDNGGHLAAFENFEEYQAVRAKIRYFGLYWIGINDEAEEGVFVTSTSGEPAPFLKWYRNQPDSAGDEDCVQIYGYLDGMNDNICSKKMLFICQADEIAN</sequence>
<dbReference type="SMART" id="SM00034">
    <property type="entry name" value="CLECT"/>
    <property type="match status" value="1"/>
</dbReference>
<feature type="region of interest" description="Disordered" evidence="2">
    <location>
        <begin position="258"/>
        <end position="302"/>
    </location>
</feature>
<evidence type="ECO:0000256" key="2">
    <source>
        <dbReference type="SAM" id="MobiDB-lite"/>
    </source>
</evidence>
<dbReference type="Gene3D" id="3.10.100.10">
    <property type="entry name" value="Mannose-Binding Protein A, subunit A"/>
    <property type="match status" value="1"/>
</dbReference>
<name>A0ABM5JA06_DRORH</name>
<feature type="compositionally biased region" description="Basic and acidic residues" evidence="2">
    <location>
        <begin position="270"/>
        <end position="282"/>
    </location>
</feature>
<dbReference type="SUPFAM" id="SSF56436">
    <property type="entry name" value="C-type lectin-like"/>
    <property type="match status" value="1"/>
</dbReference>
<accession>A0ABM5JA06</accession>
<feature type="compositionally biased region" description="Basic and acidic residues" evidence="2">
    <location>
        <begin position="216"/>
        <end position="240"/>
    </location>
</feature>
<feature type="signal peptide" evidence="3">
    <location>
        <begin position="1"/>
        <end position="21"/>
    </location>
</feature>
<dbReference type="Proteomes" id="UP001652680">
    <property type="component" value="Unassembled WGS sequence"/>
</dbReference>
<feature type="compositionally biased region" description="Acidic residues" evidence="2">
    <location>
        <begin position="283"/>
        <end position="294"/>
    </location>
</feature>
<dbReference type="PROSITE" id="PS50041">
    <property type="entry name" value="C_TYPE_LECTIN_2"/>
    <property type="match status" value="1"/>
</dbReference>
<organism evidence="5 6">
    <name type="scientific">Drosophila rhopaloa</name>
    <name type="common">Fruit fly</name>
    <dbReference type="NCBI Taxonomy" id="1041015"/>
    <lineage>
        <taxon>Eukaryota</taxon>
        <taxon>Metazoa</taxon>
        <taxon>Ecdysozoa</taxon>
        <taxon>Arthropoda</taxon>
        <taxon>Hexapoda</taxon>
        <taxon>Insecta</taxon>
        <taxon>Pterygota</taxon>
        <taxon>Neoptera</taxon>
        <taxon>Endopterygota</taxon>
        <taxon>Diptera</taxon>
        <taxon>Brachycera</taxon>
        <taxon>Muscomorpha</taxon>
        <taxon>Ephydroidea</taxon>
        <taxon>Drosophilidae</taxon>
        <taxon>Drosophila</taxon>
        <taxon>Sophophora</taxon>
    </lineage>
</organism>
<evidence type="ECO:0000259" key="4">
    <source>
        <dbReference type="PROSITE" id="PS50041"/>
    </source>
</evidence>
<evidence type="ECO:0000313" key="6">
    <source>
        <dbReference type="Proteomes" id="UP001652680"/>
    </source>
</evidence>
<dbReference type="PANTHER" id="PTHR22803">
    <property type="entry name" value="MANNOSE, PHOSPHOLIPASE, LECTIN RECEPTOR RELATED"/>
    <property type="match status" value="1"/>
</dbReference>
<dbReference type="InterPro" id="IPR016187">
    <property type="entry name" value="CTDL_fold"/>
</dbReference>
<reference evidence="5" key="2">
    <citation type="submission" date="2025-05" db="UniProtKB">
        <authorList>
            <consortium name="EnsemblMetazoa"/>
        </authorList>
    </citation>
    <scope>IDENTIFICATION</scope>
</reference>
<feature type="chain" id="PRO_5045121605" description="C-type lectin domain-containing protein" evidence="3">
    <location>
        <begin position="22"/>
        <end position="462"/>
    </location>
</feature>
<reference evidence="6" key="1">
    <citation type="journal article" date="2021" name="Elife">
        <title>Highly contiguous assemblies of 101 drosophilid genomes.</title>
        <authorList>
            <person name="Kim B.Y."/>
            <person name="Wang J.R."/>
            <person name="Miller D.E."/>
            <person name="Barmina O."/>
            <person name="Delaney E."/>
            <person name="Thompson A."/>
            <person name="Comeault A.A."/>
            <person name="Peede D."/>
            <person name="D'Agostino E.R."/>
            <person name="Pelaez J."/>
            <person name="Aguilar J.M."/>
            <person name="Haji D."/>
            <person name="Matsunaga T."/>
            <person name="Armstrong E.E."/>
            <person name="Zych M."/>
            <person name="Ogawa Y."/>
            <person name="Stamenkovic-Radak M."/>
            <person name="Jelic M."/>
            <person name="Veselinovic M.S."/>
            <person name="Tanaskovic M."/>
            <person name="Eric P."/>
            <person name="Gao J.J."/>
            <person name="Katoh T.K."/>
            <person name="Toda M.J."/>
            <person name="Watabe H."/>
            <person name="Watada M."/>
            <person name="Davis J.S."/>
            <person name="Moyle L.C."/>
            <person name="Manoli G."/>
            <person name="Bertolini E."/>
            <person name="Kostal V."/>
            <person name="Hawley R.S."/>
            <person name="Takahashi A."/>
            <person name="Jones C.D."/>
            <person name="Price D.K."/>
            <person name="Whiteman N."/>
            <person name="Kopp A."/>
            <person name="Matute D.R."/>
            <person name="Petrov D.A."/>
        </authorList>
    </citation>
    <scope>NUCLEOTIDE SEQUENCE [LARGE SCALE GENOMIC DNA]</scope>
</reference>
<dbReference type="EnsemblMetazoa" id="XM_044459717.1">
    <property type="protein sequence ID" value="XP_044315652.1"/>
    <property type="gene ID" value="LOC108037679"/>
</dbReference>
<dbReference type="CDD" id="cd00037">
    <property type="entry name" value="CLECT"/>
    <property type="match status" value="1"/>
</dbReference>
<evidence type="ECO:0000313" key="5">
    <source>
        <dbReference type="EnsemblMetazoa" id="XP_044315652.1"/>
    </source>
</evidence>
<feature type="region of interest" description="Disordered" evidence="2">
    <location>
        <begin position="181"/>
        <end position="240"/>
    </location>
</feature>
<dbReference type="RefSeq" id="XP_044315652.1">
    <property type="nucleotide sequence ID" value="XM_044459717.1"/>
</dbReference>
<keyword evidence="6" id="KW-1185">Reference proteome</keyword>
<dbReference type="Pfam" id="PF00059">
    <property type="entry name" value="Lectin_C"/>
    <property type="match status" value="1"/>
</dbReference>
<keyword evidence="1" id="KW-0175">Coiled coil</keyword>